<comment type="subcellular location">
    <subcellularLocation>
        <location evidence="1 8">Secreted</location>
    </subcellularLocation>
</comment>
<dbReference type="SMART" id="SM00656">
    <property type="entry name" value="Amb_all"/>
    <property type="match status" value="1"/>
</dbReference>
<organism evidence="11 12">
    <name type="scientific">Periconia digitata</name>
    <dbReference type="NCBI Taxonomy" id="1303443"/>
    <lineage>
        <taxon>Eukaryota</taxon>
        <taxon>Fungi</taxon>
        <taxon>Dikarya</taxon>
        <taxon>Ascomycota</taxon>
        <taxon>Pezizomycotina</taxon>
        <taxon>Dothideomycetes</taxon>
        <taxon>Pleosporomycetidae</taxon>
        <taxon>Pleosporales</taxon>
        <taxon>Massarineae</taxon>
        <taxon>Periconiaceae</taxon>
        <taxon>Periconia</taxon>
    </lineage>
</organism>
<dbReference type="InterPro" id="IPR002022">
    <property type="entry name" value="Pec_lyase"/>
</dbReference>
<dbReference type="Proteomes" id="UP001152607">
    <property type="component" value="Unassembled WGS sequence"/>
</dbReference>
<evidence type="ECO:0000256" key="2">
    <source>
        <dbReference type="ARBA" id="ARBA00010980"/>
    </source>
</evidence>
<evidence type="ECO:0000256" key="9">
    <source>
        <dbReference type="SAM" id="SignalP"/>
    </source>
</evidence>
<dbReference type="GO" id="GO:0005576">
    <property type="term" value="C:extracellular region"/>
    <property type="evidence" value="ECO:0007669"/>
    <property type="project" value="UniProtKB-SubCell"/>
</dbReference>
<dbReference type="EC" id="4.2.2.10" evidence="7"/>
<dbReference type="PANTHER" id="PTHR31683">
    <property type="entry name" value="PECTATE LYASE 18-RELATED"/>
    <property type="match status" value="1"/>
</dbReference>
<dbReference type="Pfam" id="PF00544">
    <property type="entry name" value="Pectate_lyase_4"/>
    <property type="match status" value="1"/>
</dbReference>
<keyword evidence="4 9" id="KW-0732">Signal</keyword>
<proteinExistence type="inferred from homology"/>
<comment type="catalytic activity">
    <reaction evidence="6">
        <text>Eliminative cleavage of (1-&gt;4)-alpha-D-galacturonan methyl ester to give oligosaccharides with 4-deoxy-6-O-methyl-alpha-D-galact-4-enuronosyl groups at their non-reducing ends.</text>
        <dbReference type="EC" id="4.2.2.10"/>
    </reaction>
</comment>
<name>A0A9W4UU15_9PLEO</name>
<dbReference type="GO" id="GO:0030570">
    <property type="term" value="F:pectate lyase activity"/>
    <property type="evidence" value="ECO:0007669"/>
    <property type="project" value="InterPro"/>
</dbReference>
<dbReference type="Gene3D" id="2.160.20.10">
    <property type="entry name" value="Single-stranded right-handed beta-helix, Pectin lyase-like"/>
    <property type="match status" value="1"/>
</dbReference>
<keyword evidence="3 8" id="KW-0964">Secreted</keyword>
<dbReference type="SUPFAM" id="SSF51126">
    <property type="entry name" value="Pectin lyase-like"/>
    <property type="match status" value="1"/>
</dbReference>
<dbReference type="InterPro" id="IPR011050">
    <property type="entry name" value="Pectin_lyase_fold/virulence"/>
</dbReference>
<keyword evidence="12" id="KW-1185">Reference proteome</keyword>
<comment type="caution">
    <text evidence="11">The sequence shown here is derived from an EMBL/GenBank/DDBJ whole genome shotgun (WGS) entry which is preliminary data.</text>
</comment>
<comment type="similarity">
    <text evidence="2 8">Belongs to the polysaccharide lyase 1 family.</text>
</comment>
<evidence type="ECO:0000313" key="12">
    <source>
        <dbReference type="Proteomes" id="UP001152607"/>
    </source>
</evidence>
<dbReference type="GO" id="GO:0000272">
    <property type="term" value="P:polysaccharide catabolic process"/>
    <property type="evidence" value="ECO:0007669"/>
    <property type="project" value="UniProtKB-KW"/>
</dbReference>
<evidence type="ECO:0000256" key="4">
    <source>
        <dbReference type="ARBA" id="ARBA00022729"/>
    </source>
</evidence>
<reference evidence="11" key="1">
    <citation type="submission" date="2023-01" db="EMBL/GenBank/DDBJ databases">
        <authorList>
            <person name="Van Ghelder C."/>
            <person name="Rancurel C."/>
        </authorList>
    </citation>
    <scope>NUCLEOTIDE SEQUENCE</scope>
    <source>
        <strain evidence="11">CNCM I-4278</strain>
    </source>
</reference>
<dbReference type="AlphaFoldDB" id="A0A9W4UU15"/>
<dbReference type="InterPro" id="IPR045032">
    <property type="entry name" value="PEL"/>
</dbReference>
<dbReference type="PANTHER" id="PTHR31683:SF16">
    <property type="entry name" value="PECTIN LYASE A-RELATED"/>
    <property type="match status" value="1"/>
</dbReference>
<gene>
    <name evidence="11" type="ORF">PDIGIT_LOCUS13911</name>
</gene>
<dbReference type="OrthoDB" id="1637350at2759"/>
<accession>A0A9W4UU15</accession>
<keyword evidence="5 8" id="KW-0456">Lyase</keyword>
<feature type="domain" description="Pectate lyase" evidence="10">
    <location>
        <begin position="99"/>
        <end position="306"/>
    </location>
</feature>
<dbReference type="EMBL" id="CAOQHR010000011">
    <property type="protein sequence ID" value="CAI6340727.1"/>
    <property type="molecule type" value="Genomic_DNA"/>
</dbReference>
<dbReference type="GO" id="GO:0047490">
    <property type="term" value="F:pectin lyase activity"/>
    <property type="evidence" value="ECO:0007669"/>
    <property type="project" value="UniProtKB-EC"/>
</dbReference>
<evidence type="ECO:0000256" key="5">
    <source>
        <dbReference type="ARBA" id="ARBA00023239"/>
    </source>
</evidence>
<evidence type="ECO:0000256" key="1">
    <source>
        <dbReference type="ARBA" id="ARBA00004613"/>
    </source>
</evidence>
<keyword evidence="8" id="KW-0624">Polysaccharide degradation</keyword>
<dbReference type="InterPro" id="IPR012334">
    <property type="entry name" value="Pectin_lyas_fold"/>
</dbReference>
<sequence length="363" mass="37857">MKFLTLATLAGAVSALPSQSLVKRAAVSGSAEGYASGVTGGGNAKAVTPTTTAELIKYLGDPSPQVIILNKEFDFTGTEGSATDSGCAPWGTGSGCQTAINKDNWCKNYQPNAPTIAKITYDKAGVQGIKVASDKTLIGEGSKGVIKGKGLRMAGVKNIIIQNIMVTQINPQYVWGGDGITIAGGDKIWIDHVTTSEIGRQHIVLGEAASGKVTISNSEINGQSKWSATCDGNQYWGIYFTGSNDQITFKGNYVHHVSGRGPKVAGKTVLHAVNNYFGPSSDHEFEVASGSYVLAEGNYFDGVPTPIKEADGAILARDNTMVNSGKFEGSNSAVEQQIKNAGTVAKADKPSANIKNSAGFGKL</sequence>
<evidence type="ECO:0000256" key="6">
    <source>
        <dbReference type="ARBA" id="ARBA00036818"/>
    </source>
</evidence>
<evidence type="ECO:0000256" key="7">
    <source>
        <dbReference type="ARBA" id="ARBA00039082"/>
    </source>
</evidence>
<keyword evidence="8" id="KW-0119">Carbohydrate metabolism</keyword>
<evidence type="ECO:0000313" key="11">
    <source>
        <dbReference type="EMBL" id="CAI6340727.1"/>
    </source>
</evidence>
<feature type="chain" id="PRO_5040937147" description="pectin lyase" evidence="9">
    <location>
        <begin position="16"/>
        <end position="363"/>
    </location>
</feature>
<evidence type="ECO:0000256" key="8">
    <source>
        <dbReference type="RuleBase" id="RU361173"/>
    </source>
</evidence>
<feature type="signal peptide" evidence="9">
    <location>
        <begin position="1"/>
        <end position="15"/>
    </location>
</feature>
<evidence type="ECO:0000256" key="3">
    <source>
        <dbReference type="ARBA" id="ARBA00022525"/>
    </source>
</evidence>
<protein>
    <recommendedName>
        <fullName evidence="7">pectin lyase</fullName>
        <ecNumber evidence="7">4.2.2.10</ecNumber>
    </recommendedName>
</protein>
<evidence type="ECO:0000259" key="10">
    <source>
        <dbReference type="SMART" id="SM00656"/>
    </source>
</evidence>